<evidence type="ECO:0000313" key="4">
    <source>
        <dbReference type="Proteomes" id="UP000298218"/>
    </source>
</evidence>
<sequence>MTTIGASTRRNATLDACAGDRKTGQLLFTDLRTPMDRRTAYRRIKSLGKRAGLPAGLHPHTLRHSAITAALDSGATLRDAQIFARHSDPRMTNRYDHNRGNLDRHAAHGLAAYFAGAA</sequence>
<organism evidence="3 4">
    <name type="scientific">Cryobacterium psychrophilum</name>
    <dbReference type="NCBI Taxonomy" id="41988"/>
    <lineage>
        <taxon>Bacteria</taxon>
        <taxon>Bacillati</taxon>
        <taxon>Actinomycetota</taxon>
        <taxon>Actinomycetes</taxon>
        <taxon>Micrococcales</taxon>
        <taxon>Microbacteriaceae</taxon>
        <taxon>Cryobacterium</taxon>
    </lineage>
</organism>
<dbReference type="EMBL" id="SOHQ01000007">
    <property type="protein sequence ID" value="TFD81664.1"/>
    <property type="molecule type" value="Genomic_DNA"/>
</dbReference>
<dbReference type="InterPro" id="IPR013762">
    <property type="entry name" value="Integrase-like_cat_sf"/>
</dbReference>
<keyword evidence="4" id="KW-1185">Reference proteome</keyword>
<comment type="caution">
    <text evidence="3">The sequence shown here is derived from an EMBL/GenBank/DDBJ whole genome shotgun (WGS) entry which is preliminary data.</text>
</comment>
<accession>A0A4Y8KSG2</accession>
<dbReference type="GO" id="GO:0006310">
    <property type="term" value="P:DNA recombination"/>
    <property type="evidence" value="ECO:0007669"/>
    <property type="project" value="UniProtKB-KW"/>
</dbReference>
<dbReference type="GO" id="GO:0003677">
    <property type="term" value="F:DNA binding"/>
    <property type="evidence" value="ECO:0007669"/>
    <property type="project" value="InterPro"/>
</dbReference>
<proteinExistence type="predicted"/>
<feature type="domain" description="Tyr recombinase" evidence="2">
    <location>
        <begin position="1"/>
        <end position="108"/>
    </location>
</feature>
<evidence type="ECO:0000313" key="3">
    <source>
        <dbReference type="EMBL" id="TFD81664.1"/>
    </source>
</evidence>
<dbReference type="SUPFAM" id="SSF56349">
    <property type="entry name" value="DNA breaking-rejoining enzymes"/>
    <property type="match status" value="1"/>
</dbReference>
<dbReference type="Proteomes" id="UP000298218">
    <property type="component" value="Unassembled WGS sequence"/>
</dbReference>
<evidence type="ECO:0000259" key="2">
    <source>
        <dbReference type="PROSITE" id="PS51898"/>
    </source>
</evidence>
<dbReference type="InterPro" id="IPR002104">
    <property type="entry name" value="Integrase_catalytic"/>
</dbReference>
<dbReference type="PROSITE" id="PS51898">
    <property type="entry name" value="TYR_RECOMBINASE"/>
    <property type="match status" value="1"/>
</dbReference>
<dbReference type="GO" id="GO:0015074">
    <property type="term" value="P:DNA integration"/>
    <property type="evidence" value="ECO:0007669"/>
    <property type="project" value="InterPro"/>
</dbReference>
<dbReference type="Gene3D" id="1.10.443.10">
    <property type="entry name" value="Intergrase catalytic core"/>
    <property type="match status" value="1"/>
</dbReference>
<dbReference type="AlphaFoldDB" id="A0A4Y8KSG2"/>
<evidence type="ECO:0000256" key="1">
    <source>
        <dbReference type="ARBA" id="ARBA00023172"/>
    </source>
</evidence>
<dbReference type="OrthoDB" id="7476432at2"/>
<name>A0A4Y8KSG2_9MICO</name>
<dbReference type="InterPro" id="IPR011010">
    <property type="entry name" value="DNA_brk_join_enz"/>
</dbReference>
<dbReference type="RefSeq" id="WP_134172469.1">
    <property type="nucleotide sequence ID" value="NZ_SODI01000001.1"/>
</dbReference>
<dbReference type="Pfam" id="PF00589">
    <property type="entry name" value="Phage_integrase"/>
    <property type="match status" value="1"/>
</dbReference>
<protein>
    <recommendedName>
        <fullName evidence="2">Tyr recombinase domain-containing protein</fullName>
    </recommendedName>
</protein>
<keyword evidence="1" id="KW-0233">DNA recombination</keyword>
<gene>
    <name evidence="3" type="ORF">E3T53_01260</name>
</gene>
<reference evidence="3 4" key="1">
    <citation type="submission" date="2019-03" db="EMBL/GenBank/DDBJ databases">
        <title>Genomics of glacier-inhabiting Cryobacterium strains.</title>
        <authorList>
            <person name="Liu Q."/>
            <person name="Xin Y.-H."/>
        </authorList>
    </citation>
    <scope>NUCLEOTIDE SEQUENCE [LARGE SCALE GENOMIC DNA]</scope>
    <source>
        <strain evidence="3 4">CGMCC 1.4292</strain>
    </source>
</reference>